<gene>
    <name evidence="1" type="ORF">POT9AD_2863</name>
</gene>
<organism evidence="1">
    <name type="scientific">Ectopseudomonas oleovorans</name>
    <name type="common">Pseudomonas oleovorans</name>
    <dbReference type="NCBI Taxonomy" id="301"/>
    <lineage>
        <taxon>Bacteria</taxon>
        <taxon>Pseudomonadati</taxon>
        <taxon>Pseudomonadota</taxon>
        <taxon>Gammaproteobacteria</taxon>
        <taxon>Pseudomonadales</taxon>
        <taxon>Pseudomonadaceae</taxon>
        <taxon>Ectopseudomonas</taxon>
    </lineage>
</organism>
<proteinExistence type="predicted"/>
<name>A0A653B613_ECTOL</name>
<sequence>MARRADRAGARSGRLRHFLRGWRVAPALREGAAAMRSDVGESRLKPLLPGVSLAGSGGLHPPYLRLQGVAVGGASAATCAAKATLRGITLSRACRCSARPS</sequence>
<protein>
    <submittedName>
        <fullName evidence="1">Uncharacterized protein</fullName>
    </submittedName>
</protein>
<dbReference type="AlphaFoldDB" id="A0A653B613"/>
<evidence type="ECO:0000313" key="1">
    <source>
        <dbReference type="EMBL" id="VDN63838.1"/>
    </source>
</evidence>
<dbReference type="EMBL" id="LR130779">
    <property type="protein sequence ID" value="VDN63838.1"/>
    <property type="molecule type" value="Genomic_DNA"/>
</dbReference>
<accession>A0A653B613</accession>
<reference evidence="1" key="1">
    <citation type="submission" date="2018-11" db="EMBL/GenBank/DDBJ databases">
        <authorList>
            <consortium name="Genoscope - CEA"/>
            <person name="William W."/>
        </authorList>
    </citation>
    <scope>NUCLEOTIDE SEQUENCE [LARGE SCALE GENOMIC DNA]</scope>
    <source>
        <strain evidence="1">T9AD</strain>
    </source>
</reference>